<dbReference type="EMBL" id="CM026429">
    <property type="protein sequence ID" value="KAG0565091.1"/>
    <property type="molecule type" value="Genomic_DNA"/>
</dbReference>
<gene>
    <name evidence="2" type="ORF">KC19_3G053500</name>
    <name evidence="1" type="ORF">KC19_8G163400</name>
</gene>
<dbReference type="Proteomes" id="UP000822688">
    <property type="component" value="Chromosome 3"/>
</dbReference>
<name>A0A8T0GZ41_CERPU</name>
<protein>
    <submittedName>
        <fullName evidence="1">Uncharacterized protein</fullName>
    </submittedName>
</protein>
<accession>A0A8T0GZ41</accession>
<dbReference type="EMBL" id="CM026423">
    <property type="protein sequence ID" value="KAG0582354.1"/>
    <property type="molecule type" value="Genomic_DNA"/>
</dbReference>
<sequence>MLIKWSYLGQHQLESSTFVCQTLLPVHLPHLLDSYLHTHPDNRQAPFRIHRLPEVPHGQYGMHGQFLHSLRKDCS</sequence>
<reference evidence="1" key="1">
    <citation type="submission" date="2020-06" db="EMBL/GenBank/DDBJ databases">
        <title>WGS assembly of Ceratodon purpureus strain R40.</title>
        <authorList>
            <person name="Carey S.B."/>
            <person name="Jenkins J."/>
            <person name="Shu S."/>
            <person name="Lovell J.T."/>
            <person name="Sreedasyam A."/>
            <person name="Maumus F."/>
            <person name="Tiley G.P."/>
            <person name="Fernandez-Pozo N."/>
            <person name="Barry K."/>
            <person name="Chen C."/>
            <person name="Wang M."/>
            <person name="Lipzen A."/>
            <person name="Daum C."/>
            <person name="Saski C.A."/>
            <person name="Payton A.C."/>
            <person name="Mcbreen J.C."/>
            <person name="Conrad R.E."/>
            <person name="Kollar L.M."/>
            <person name="Olsson S."/>
            <person name="Huttunen S."/>
            <person name="Landis J.B."/>
            <person name="Wickett N.J."/>
            <person name="Johnson M.G."/>
            <person name="Rensing S.A."/>
            <person name="Grimwood J."/>
            <person name="Schmutz J."/>
            <person name="Mcdaniel S.F."/>
        </authorList>
    </citation>
    <scope>NUCLEOTIDE SEQUENCE</scope>
    <source>
        <strain evidence="1">R40</strain>
    </source>
</reference>
<organism evidence="1 3">
    <name type="scientific">Ceratodon purpureus</name>
    <name type="common">Fire moss</name>
    <name type="synonym">Dicranum purpureum</name>
    <dbReference type="NCBI Taxonomy" id="3225"/>
    <lineage>
        <taxon>Eukaryota</taxon>
        <taxon>Viridiplantae</taxon>
        <taxon>Streptophyta</taxon>
        <taxon>Embryophyta</taxon>
        <taxon>Bryophyta</taxon>
        <taxon>Bryophytina</taxon>
        <taxon>Bryopsida</taxon>
        <taxon>Dicranidae</taxon>
        <taxon>Pseudoditrichales</taxon>
        <taxon>Ditrichaceae</taxon>
        <taxon>Ceratodon</taxon>
    </lineage>
</organism>
<keyword evidence="3" id="KW-1185">Reference proteome</keyword>
<comment type="caution">
    <text evidence="1">The sequence shown here is derived from an EMBL/GenBank/DDBJ whole genome shotgun (WGS) entry which is preliminary data.</text>
</comment>
<proteinExistence type="predicted"/>
<dbReference type="Proteomes" id="UP000822688">
    <property type="component" value="Chromosome 8"/>
</dbReference>
<evidence type="ECO:0000313" key="1">
    <source>
        <dbReference type="EMBL" id="KAG0565091.1"/>
    </source>
</evidence>
<dbReference type="AlphaFoldDB" id="A0A8T0GZ41"/>
<evidence type="ECO:0000313" key="2">
    <source>
        <dbReference type="EMBL" id="KAG0582354.1"/>
    </source>
</evidence>
<evidence type="ECO:0000313" key="3">
    <source>
        <dbReference type="Proteomes" id="UP000822688"/>
    </source>
</evidence>